<feature type="non-terminal residue" evidence="1">
    <location>
        <position position="1"/>
    </location>
</feature>
<organism evidence="1">
    <name type="scientific">Iconisemion striatum</name>
    <dbReference type="NCBI Taxonomy" id="60296"/>
    <lineage>
        <taxon>Eukaryota</taxon>
        <taxon>Metazoa</taxon>
        <taxon>Chordata</taxon>
        <taxon>Craniata</taxon>
        <taxon>Vertebrata</taxon>
        <taxon>Euteleostomi</taxon>
        <taxon>Actinopterygii</taxon>
        <taxon>Neopterygii</taxon>
        <taxon>Teleostei</taxon>
        <taxon>Neoteleostei</taxon>
        <taxon>Acanthomorphata</taxon>
        <taxon>Ovalentaria</taxon>
        <taxon>Atherinomorphae</taxon>
        <taxon>Cyprinodontiformes</taxon>
        <taxon>Nothobranchiidae</taxon>
        <taxon>Iconisemion</taxon>
    </lineage>
</organism>
<reference evidence="1" key="1">
    <citation type="submission" date="2016-05" db="EMBL/GenBank/DDBJ databases">
        <authorList>
            <person name="Lavstsen T."/>
            <person name="Jespersen J.S."/>
        </authorList>
    </citation>
    <scope>NUCLEOTIDE SEQUENCE</scope>
    <source>
        <tissue evidence="1">Brain</tissue>
    </source>
</reference>
<gene>
    <name evidence="1" type="primary">Nfu_g_1_012390</name>
</gene>
<sequence length="37" mass="3873">NWKPCQVGVPESKPAAADAVIKAQGDLRDSVTQHQAG</sequence>
<proteinExistence type="predicted"/>
<dbReference type="EMBL" id="HADW01008695">
    <property type="protein sequence ID" value="SBP10095.1"/>
    <property type="molecule type" value="Transcribed_RNA"/>
</dbReference>
<reference evidence="1" key="2">
    <citation type="submission" date="2016-06" db="EMBL/GenBank/DDBJ databases">
        <title>The genome of a short-lived fish provides insights into sex chromosome evolution and the genetic control of aging.</title>
        <authorList>
            <person name="Reichwald K."/>
            <person name="Felder M."/>
            <person name="Petzold A."/>
            <person name="Koch P."/>
            <person name="Groth M."/>
            <person name="Platzer M."/>
        </authorList>
    </citation>
    <scope>NUCLEOTIDE SEQUENCE</scope>
    <source>
        <tissue evidence="1">Brain</tissue>
    </source>
</reference>
<dbReference type="AlphaFoldDB" id="A0A1A7WWM5"/>
<accession>A0A1A7WWM5</accession>
<protein>
    <submittedName>
        <fullName evidence="1">Uncharacterized protein</fullName>
    </submittedName>
</protein>
<evidence type="ECO:0000313" key="1">
    <source>
        <dbReference type="EMBL" id="SBP10095.1"/>
    </source>
</evidence>
<name>A0A1A7WWM5_9TELE</name>